<feature type="compositionally biased region" description="Polar residues" evidence="1">
    <location>
        <begin position="1"/>
        <end position="16"/>
    </location>
</feature>
<dbReference type="Proteomes" id="UP000018468">
    <property type="component" value="Linkage group LG12"/>
</dbReference>
<name>W5MFD5_LEPOC</name>
<dbReference type="GeneTree" id="ENSGT00390000014376"/>
<dbReference type="EMBL" id="AHAT01028886">
    <property type="status" value="NOT_ANNOTATED_CDS"/>
    <property type="molecule type" value="Genomic_DNA"/>
</dbReference>
<dbReference type="InParanoid" id="W5MFD5"/>
<evidence type="ECO:0000313" key="2">
    <source>
        <dbReference type="Ensembl" id="ENSLOCP00000007094.1"/>
    </source>
</evidence>
<feature type="compositionally biased region" description="Basic and acidic residues" evidence="1">
    <location>
        <begin position="125"/>
        <end position="140"/>
    </location>
</feature>
<dbReference type="AlphaFoldDB" id="W5MFD5"/>
<dbReference type="FunCoup" id="W5MFD5">
    <property type="interactions" value="493"/>
</dbReference>
<reference evidence="3" key="1">
    <citation type="submission" date="2011-12" db="EMBL/GenBank/DDBJ databases">
        <title>The Draft Genome of Lepisosteus oculatus.</title>
        <authorList>
            <consortium name="The Broad Institute Genome Assembly &amp; Analysis Group"/>
            <consortium name="Computational R&amp;D Group"/>
            <consortium name="and Sequencing Platform"/>
            <person name="Di Palma F."/>
            <person name="Alfoldi J."/>
            <person name="Johnson J."/>
            <person name="Berlin A."/>
            <person name="Gnerre S."/>
            <person name="Jaffe D."/>
            <person name="MacCallum I."/>
            <person name="Young S."/>
            <person name="Walker B.J."/>
            <person name="Lander E.S."/>
            <person name="Lindblad-Toh K."/>
        </authorList>
    </citation>
    <scope>NUCLEOTIDE SEQUENCE [LARGE SCALE GENOMIC DNA]</scope>
</reference>
<dbReference type="HOGENOM" id="CLU_108075_0_0_1"/>
<proteinExistence type="predicted"/>
<feature type="region of interest" description="Disordered" evidence="1">
    <location>
        <begin position="75"/>
        <end position="158"/>
    </location>
</feature>
<feature type="compositionally biased region" description="Low complexity" evidence="1">
    <location>
        <begin position="204"/>
        <end position="213"/>
    </location>
</feature>
<feature type="region of interest" description="Disordered" evidence="1">
    <location>
        <begin position="192"/>
        <end position="223"/>
    </location>
</feature>
<dbReference type="PANTHER" id="PTHR31097:SF2">
    <property type="entry name" value="CHROMOSOME 7 OPEN READING FRAME 57"/>
    <property type="match status" value="1"/>
</dbReference>
<dbReference type="Bgee" id="ENSLOCG00000005876">
    <property type="expression patterns" value="Expressed in brain and 13 other cell types or tissues"/>
</dbReference>
<keyword evidence="3" id="KW-1185">Reference proteome</keyword>
<accession>W5MFD5</accession>
<evidence type="ECO:0000256" key="1">
    <source>
        <dbReference type="SAM" id="MobiDB-lite"/>
    </source>
</evidence>
<dbReference type="PANTHER" id="PTHR31097">
    <property type="entry name" value="SI:DKEY-276J7.1"/>
    <property type="match status" value="1"/>
</dbReference>
<feature type="region of interest" description="Disordered" evidence="1">
    <location>
        <begin position="1"/>
        <end position="38"/>
    </location>
</feature>
<dbReference type="Pfam" id="PF17662">
    <property type="entry name" value="DUF5524"/>
    <property type="match status" value="1"/>
</dbReference>
<reference evidence="2" key="2">
    <citation type="submission" date="2025-08" db="UniProtKB">
        <authorList>
            <consortium name="Ensembl"/>
        </authorList>
    </citation>
    <scope>IDENTIFICATION</scope>
</reference>
<dbReference type="Ensembl" id="ENSLOCT00000007102.1">
    <property type="protein sequence ID" value="ENSLOCP00000007094.1"/>
    <property type="gene ID" value="ENSLOCG00000005876.1"/>
</dbReference>
<dbReference type="OMA" id="KTHWERE"/>
<evidence type="ECO:0000313" key="3">
    <source>
        <dbReference type="Proteomes" id="UP000018468"/>
    </source>
</evidence>
<dbReference type="STRING" id="7918.ENSLOCP00000007094"/>
<sequence>MFTSSNNGAVGHTSQIPGLGNYVDGGPEKKTHGRRTGILESDSDYVKLAKQGGQKGLLWHEEKNLETKSKLHYIPPDWFSSESGPQEIQSTTKRTTPDYMTSEEFKKSPSKASLHPLDAPFGSDSKTHWEREPQDKKAEMNHPVIQLENPSLTTENYKDAGKYKKVSFDKKEPPVSMQKLLSFGYADEWHAVNTEAQKDEEESSVNSEPPSSVAADQDLSQCD</sequence>
<reference evidence="2" key="3">
    <citation type="submission" date="2025-09" db="UniProtKB">
        <authorList>
            <consortium name="Ensembl"/>
        </authorList>
    </citation>
    <scope>IDENTIFICATION</scope>
</reference>
<dbReference type="InterPro" id="IPR040247">
    <property type="entry name" value="DUF5524"/>
</dbReference>
<protein>
    <submittedName>
        <fullName evidence="2">Si:dkey-276j7.1</fullName>
    </submittedName>
</protein>
<organism evidence="2 3">
    <name type="scientific">Lepisosteus oculatus</name>
    <name type="common">Spotted gar</name>
    <dbReference type="NCBI Taxonomy" id="7918"/>
    <lineage>
        <taxon>Eukaryota</taxon>
        <taxon>Metazoa</taxon>
        <taxon>Chordata</taxon>
        <taxon>Craniata</taxon>
        <taxon>Vertebrata</taxon>
        <taxon>Euteleostomi</taxon>
        <taxon>Actinopterygii</taxon>
        <taxon>Neopterygii</taxon>
        <taxon>Holostei</taxon>
        <taxon>Semionotiformes</taxon>
        <taxon>Lepisosteidae</taxon>
        <taxon>Lepisosteus</taxon>
    </lineage>
</organism>
<feature type="compositionally biased region" description="Polar residues" evidence="1">
    <location>
        <begin position="80"/>
        <end position="94"/>
    </location>
</feature>
<dbReference type="eggNOG" id="ENOG502S6DP">
    <property type="taxonomic scope" value="Eukaryota"/>
</dbReference>